<feature type="compositionally biased region" description="Basic and acidic residues" evidence="1">
    <location>
        <begin position="158"/>
        <end position="167"/>
    </location>
</feature>
<organism evidence="2 3">
    <name type="scientific">Leishmania martiniquensis</name>
    <dbReference type="NCBI Taxonomy" id="1580590"/>
    <lineage>
        <taxon>Eukaryota</taxon>
        <taxon>Discoba</taxon>
        <taxon>Euglenozoa</taxon>
        <taxon>Kinetoplastea</taxon>
        <taxon>Metakinetoplastina</taxon>
        <taxon>Trypanosomatida</taxon>
        <taxon>Trypanosomatidae</taxon>
        <taxon>Leishmaniinae</taxon>
        <taxon>Leishmania</taxon>
    </lineage>
</organism>
<dbReference type="Proteomes" id="UP000673552">
    <property type="component" value="Unassembled WGS sequence"/>
</dbReference>
<dbReference type="RefSeq" id="XP_067175587.1">
    <property type="nucleotide sequence ID" value="XM_067320212.1"/>
</dbReference>
<dbReference type="KEGG" id="lmat:92512724"/>
<sequence>MSIIYVDELIVRLPSDVRNTFNPSYAFSGGGGSNNRASAPVMGLREVQTGHVLLPIDAEGSIVVTPGQRYSVVLIRETRSGSVASAAAPPARTESSSAVNNGRQSSTDDDATKKKHHLALAKLQQQQQPVKQPSLSREAAAPASEAEPPMRFPQKSMSKQERKATRESAIAKEFHGCEASIASAVAEAEQPRKKQKRQDNDAVQALQQHPPRQQKMPPNSNSMIEMSTDDAPLVEAYKASQSHTPPRTSPVMAPSKSGESSRYSSKRGSPRSKAETVVGPPPPMRHSLSSSDGYNDEEGAPSLAQLYGVQSAASHPSASKMEHAWERETHRTVTSKKRHSPSKKTKSTPADTAAPTTALRAQSPTQPATSATLAPAAQMQHQKSTSPDRVLVTLPSSSRASAVRRVPLDTSSDSD</sequence>
<comment type="caution">
    <text evidence="2">The sequence shown here is derived from an EMBL/GenBank/DDBJ whole genome shotgun (WGS) entry which is preliminary data.</text>
</comment>
<feature type="compositionally biased region" description="Low complexity" evidence="1">
    <location>
        <begin position="254"/>
        <end position="263"/>
    </location>
</feature>
<feature type="compositionally biased region" description="Basic and acidic residues" evidence="1">
    <location>
        <begin position="320"/>
        <end position="331"/>
    </location>
</feature>
<evidence type="ECO:0000256" key="1">
    <source>
        <dbReference type="SAM" id="MobiDB-lite"/>
    </source>
</evidence>
<gene>
    <name evidence="2" type="ORF">LSCM1_02633</name>
</gene>
<feature type="compositionally biased region" description="Polar residues" evidence="1">
    <location>
        <begin position="205"/>
        <end position="225"/>
    </location>
</feature>
<name>A0A836KAL7_9TRYP</name>
<feature type="compositionally biased region" description="Basic and acidic residues" evidence="1">
    <location>
        <begin position="189"/>
        <end position="200"/>
    </location>
</feature>
<keyword evidence="3" id="KW-1185">Reference proteome</keyword>
<dbReference type="OrthoDB" id="267363at2759"/>
<evidence type="ECO:0000313" key="2">
    <source>
        <dbReference type="EMBL" id="KAG5469414.1"/>
    </source>
</evidence>
<feature type="compositionally biased region" description="Polar residues" evidence="1">
    <location>
        <begin position="359"/>
        <end position="372"/>
    </location>
</feature>
<feature type="compositionally biased region" description="Low complexity" evidence="1">
    <location>
        <begin position="120"/>
        <end position="149"/>
    </location>
</feature>
<accession>A0A836KAL7</accession>
<reference evidence="3" key="1">
    <citation type="journal article" date="2021" name="Microbiol. Resour. Announc.">
        <title>LGAAP: Leishmaniinae Genome Assembly and Annotation Pipeline.</title>
        <authorList>
            <person name="Almutairi H."/>
            <person name="Urbaniak M.D."/>
            <person name="Bates M.D."/>
            <person name="Jariyapan N."/>
            <person name="Kwakye-Nuako G."/>
            <person name="Thomaz-Soccol V."/>
            <person name="Al-Salem W.S."/>
            <person name="Dillon R.J."/>
            <person name="Bates P.A."/>
            <person name="Gatherer D."/>
        </authorList>
    </citation>
    <scope>NUCLEOTIDE SEQUENCE [LARGE SCALE GENOMIC DNA]</scope>
</reference>
<feature type="compositionally biased region" description="Low complexity" evidence="1">
    <location>
        <begin position="81"/>
        <end position="98"/>
    </location>
</feature>
<feature type="compositionally biased region" description="Low complexity" evidence="1">
    <location>
        <begin position="347"/>
        <end position="358"/>
    </location>
</feature>
<feature type="region of interest" description="Disordered" evidence="1">
    <location>
        <begin position="183"/>
        <end position="415"/>
    </location>
</feature>
<proteinExistence type="predicted"/>
<dbReference type="EMBL" id="JAFEUZ010000033">
    <property type="protein sequence ID" value="KAG5469414.1"/>
    <property type="molecule type" value="Genomic_DNA"/>
</dbReference>
<reference evidence="3" key="2">
    <citation type="journal article" date="2021" name="Sci. Data">
        <title>Chromosome-scale genome sequencing, assembly and annotation of six genomes from subfamily Leishmaniinae.</title>
        <authorList>
            <person name="Almutairi H."/>
            <person name="Urbaniak M.D."/>
            <person name="Bates M.D."/>
            <person name="Jariyapan N."/>
            <person name="Kwakye-Nuako G."/>
            <person name="Thomaz Soccol V."/>
            <person name="Al-Salem W.S."/>
            <person name="Dillon R.J."/>
            <person name="Bates P.A."/>
            <person name="Gatherer D."/>
        </authorList>
    </citation>
    <scope>NUCLEOTIDE SEQUENCE [LARGE SCALE GENOMIC DNA]</scope>
</reference>
<feature type="region of interest" description="Disordered" evidence="1">
    <location>
        <begin position="81"/>
        <end position="167"/>
    </location>
</feature>
<protein>
    <submittedName>
        <fullName evidence="2">Uncharacterized protein</fullName>
    </submittedName>
</protein>
<dbReference type="GeneID" id="92512724"/>
<dbReference type="AlphaFoldDB" id="A0A836KAL7"/>
<feature type="compositionally biased region" description="Low complexity" evidence="1">
    <location>
        <begin position="396"/>
        <end position="405"/>
    </location>
</feature>
<feature type="compositionally biased region" description="Basic residues" evidence="1">
    <location>
        <begin position="333"/>
        <end position="346"/>
    </location>
</feature>
<evidence type="ECO:0000313" key="3">
    <source>
        <dbReference type="Proteomes" id="UP000673552"/>
    </source>
</evidence>